<comment type="function">
    <text evidence="8">Positive modulator of ATM response to DNA damage.</text>
</comment>
<feature type="signal peptide" evidence="13">
    <location>
        <begin position="1"/>
        <end position="25"/>
    </location>
</feature>
<dbReference type="InterPro" id="IPR010987">
    <property type="entry name" value="Glutathione-S-Trfase_C-like"/>
</dbReference>
<evidence type="ECO:0000256" key="9">
    <source>
        <dbReference type="ARBA" id="ARBA00062490"/>
    </source>
</evidence>
<evidence type="ECO:0000313" key="15">
    <source>
        <dbReference type="Ensembl" id="ENSLLEP00000036029.1"/>
    </source>
</evidence>
<keyword evidence="13" id="KW-0732">Signal</keyword>
<dbReference type="SUPFAM" id="SSF47616">
    <property type="entry name" value="GST C-terminal domain-like"/>
    <property type="match status" value="1"/>
</dbReference>
<reference evidence="15" key="1">
    <citation type="submission" date="2025-08" db="UniProtKB">
        <authorList>
            <consortium name="Ensembl"/>
        </authorList>
    </citation>
    <scope>IDENTIFICATION</scope>
</reference>
<dbReference type="OrthoDB" id="19141at2759"/>
<dbReference type="Ensembl" id="ENSLLET00000037417.1">
    <property type="protein sequence ID" value="ENSLLEP00000036029.1"/>
    <property type="gene ID" value="ENSLLEG00000022828.1"/>
</dbReference>
<dbReference type="GO" id="GO:0006412">
    <property type="term" value="P:translation"/>
    <property type="evidence" value="ECO:0007669"/>
    <property type="project" value="UniProtKB-KW"/>
</dbReference>
<keyword evidence="16" id="KW-1185">Reference proteome</keyword>
<dbReference type="Gene3D" id="1.20.1050.10">
    <property type="match status" value="1"/>
</dbReference>
<keyword evidence="3" id="KW-0963">Cytoplasm</keyword>
<dbReference type="InterPro" id="IPR053837">
    <property type="entry name" value="AIMP3/p18_C"/>
</dbReference>
<sequence length="197" mass="21784">MGGVGSSGVLVGSAWCLCALPTKMAVGELGALERCLGLKEGKYSSKAQGGGQVPVLQINKGPSLAGLATIASYLAKEAKREELLGASIEEKAIVQQWLEYRITRIDRLSSKEDIRSILKDLNSYMEDKVYLAGNTITLADILIYYGLHPLMADLSIQEKETYINVSRWFSHIQHYSGIRQHLPSLIFIKTRIYSNLH</sequence>
<evidence type="ECO:0000256" key="6">
    <source>
        <dbReference type="ARBA" id="ARBA00023054"/>
    </source>
</evidence>
<evidence type="ECO:0000259" key="14">
    <source>
        <dbReference type="PROSITE" id="PS50405"/>
    </source>
</evidence>
<evidence type="ECO:0000256" key="8">
    <source>
        <dbReference type="ARBA" id="ARBA00055293"/>
    </source>
</evidence>
<evidence type="ECO:0000256" key="3">
    <source>
        <dbReference type="ARBA" id="ARBA00022490"/>
    </source>
</evidence>
<evidence type="ECO:0000256" key="5">
    <source>
        <dbReference type="ARBA" id="ARBA00022990"/>
    </source>
</evidence>
<evidence type="ECO:0000256" key="11">
    <source>
        <dbReference type="ARBA" id="ARBA00076596"/>
    </source>
</evidence>
<reference evidence="15" key="2">
    <citation type="submission" date="2025-09" db="UniProtKB">
        <authorList>
            <consortium name="Ensembl"/>
        </authorList>
    </citation>
    <scope>IDENTIFICATION</scope>
</reference>
<dbReference type="PANTHER" id="PTHR44490">
    <property type="entry name" value="EUKARYOTIC TRANSLATION ELONGATION FACTOR 1 EPSILON-1"/>
    <property type="match status" value="1"/>
</dbReference>
<dbReference type="InterPro" id="IPR053836">
    <property type="entry name" value="Arc1-like_N"/>
</dbReference>
<organism evidence="15 16">
    <name type="scientific">Leptobrachium leishanense</name>
    <name type="common">Leishan spiny toad</name>
    <dbReference type="NCBI Taxonomy" id="445787"/>
    <lineage>
        <taxon>Eukaryota</taxon>
        <taxon>Metazoa</taxon>
        <taxon>Chordata</taxon>
        <taxon>Craniata</taxon>
        <taxon>Vertebrata</taxon>
        <taxon>Euteleostomi</taxon>
        <taxon>Amphibia</taxon>
        <taxon>Batrachia</taxon>
        <taxon>Anura</taxon>
        <taxon>Pelobatoidea</taxon>
        <taxon>Megophryidae</taxon>
        <taxon>Leptobrachium</taxon>
    </lineage>
</organism>
<evidence type="ECO:0000256" key="12">
    <source>
        <dbReference type="ARBA" id="ARBA00083705"/>
    </source>
</evidence>
<comment type="subunit">
    <text evidence="9">Part of a multisubunit complex that groups tRNA ligases for Arg (RARS1), Asp (DARS1), Gln (QARS1), Ile (IARS1), Leu (LARS1), Lys (KARS1), Met (MARS1) the bifunctional ligase for Glu and Pro (EPRS1) and the auxiliary subunits AIMP1/p43, AIMP2/p38 and EEF1E1/p18. Can interact simultaneously with MARS1 and EPRS1. Forms a linear complex that contains MARS1, EEF1E1, EPRS1 and AIMP2 that is at the core of the multisubunit complex. Interacts with ATM and ATR. The interaction with ATM, which takes place independently of TP53, is induced by DNA damage that may occur during genotoxic stress or cell growth. The interaction with ATR is enhanced by UV irradiation.</text>
</comment>
<feature type="domain" description="GST C-terminal" evidence="14">
    <location>
        <begin position="73"/>
        <end position="196"/>
    </location>
</feature>
<dbReference type="InterPro" id="IPR042450">
    <property type="entry name" value="EEF1E1"/>
</dbReference>
<feature type="chain" id="PRO_5034298756" description="Eukaryotic translation elongation factor 1 epsilon-1" evidence="13">
    <location>
        <begin position="26"/>
        <end position="197"/>
    </location>
</feature>
<evidence type="ECO:0000256" key="2">
    <source>
        <dbReference type="ARBA" id="ARBA00004496"/>
    </source>
</evidence>
<dbReference type="FunFam" id="1.20.1050.10:FF:000032">
    <property type="entry name" value="Eukaryotic translation elongation factor 1 epsilon-1"/>
    <property type="match status" value="1"/>
</dbReference>
<dbReference type="Pfam" id="PF21972">
    <property type="entry name" value="Arc1p_N_like"/>
    <property type="match status" value="1"/>
</dbReference>
<dbReference type="GO" id="GO:0005634">
    <property type="term" value="C:nucleus"/>
    <property type="evidence" value="ECO:0007669"/>
    <property type="project" value="UniProtKB-SubCell"/>
</dbReference>
<dbReference type="AlphaFoldDB" id="A0A8C5QDQ4"/>
<dbReference type="GO" id="GO:0043517">
    <property type="term" value="P:positive regulation of DNA damage response, signal transduction by p53 class mediator"/>
    <property type="evidence" value="ECO:0007669"/>
    <property type="project" value="InterPro"/>
</dbReference>
<evidence type="ECO:0000256" key="10">
    <source>
        <dbReference type="ARBA" id="ARBA00074597"/>
    </source>
</evidence>
<evidence type="ECO:0000256" key="4">
    <source>
        <dbReference type="ARBA" id="ARBA00022917"/>
    </source>
</evidence>
<proteinExistence type="predicted"/>
<keyword evidence="6" id="KW-0175">Coiled coil</keyword>
<accession>A0A8C5QDQ4</accession>
<evidence type="ECO:0000256" key="13">
    <source>
        <dbReference type="SAM" id="SignalP"/>
    </source>
</evidence>
<protein>
    <recommendedName>
        <fullName evidence="10">Eukaryotic translation elongation factor 1 epsilon-1</fullName>
    </recommendedName>
    <alternativeName>
        <fullName evidence="12">Elongation factor p18</fullName>
    </alternativeName>
    <alternativeName>
        <fullName evidence="11">Multisynthase complex auxiliary component p18</fullName>
    </alternativeName>
</protein>
<evidence type="ECO:0000256" key="7">
    <source>
        <dbReference type="ARBA" id="ARBA00023242"/>
    </source>
</evidence>
<name>A0A8C5QDQ4_9ANUR</name>
<dbReference type="Gene3D" id="3.40.30.90">
    <property type="match status" value="1"/>
</dbReference>
<keyword evidence="5" id="KW-0007">Acetylation</keyword>
<dbReference type="CDD" id="cd10305">
    <property type="entry name" value="GST_C_AIMP3"/>
    <property type="match status" value="1"/>
</dbReference>
<dbReference type="PANTHER" id="PTHR44490:SF1">
    <property type="entry name" value="EUKARYOTIC TRANSLATION ELONGATION FACTOR 1 EPSILON-1"/>
    <property type="match status" value="1"/>
</dbReference>
<keyword evidence="7" id="KW-0539">Nucleus</keyword>
<dbReference type="GeneTree" id="ENSGT00390000003564"/>
<keyword evidence="4" id="KW-0648">Protein biosynthesis</keyword>
<dbReference type="GO" id="GO:0005737">
    <property type="term" value="C:cytoplasm"/>
    <property type="evidence" value="ECO:0007669"/>
    <property type="project" value="UniProtKB-SubCell"/>
</dbReference>
<comment type="subcellular location">
    <subcellularLocation>
        <location evidence="2">Cytoplasm</location>
    </subcellularLocation>
    <subcellularLocation>
        <location evidence="1">Nucleus</location>
    </subcellularLocation>
</comment>
<dbReference type="PROSITE" id="PS50405">
    <property type="entry name" value="GST_CTER"/>
    <property type="match status" value="1"/>
</dbReference>
<evidence type="ECO:0000256" key="1">
    <source>
        <dbReference type="ARBA" id="ARBA00004123"/>
    </source>
</evidence>
<dbReference type="GO" id="GO:0017101">
    <property type="term" value="C:aminoacyl-tRNA synthetase multienzyme complex"/>
    <property type="evidence" value="ECO:0007669"/>
    <property type="project" value="InterPro"/>
</dbReference>
<dbReference type="InterPro" id="IPR036282">
    <property type="entry name" value="Glutathione-S-Trfase_C_sf"/>
</dbReference>
<dbReference type="Proteomes" id="UP000694569">
    <property type="component" value="Unplaced"/>
</dbReference>
<evidence type="ECO:0000313" key="16">
    <source>
        <dbReference type="Proteomes" id="UP000694569"/>
    </source>
</evidence>